<sequence length="777" mass="88269">MARRYWQKYYRRRETFQITVCLPFVPSKTTGAVPPSPPLPPPPPPPPPSKMSALIRRAASKARFKHILQIPNPVRSMTRHFSSRAVPRPDGATTGLYGFDHLKTPQGFQRFVDDAVERSGELVNYISGKPSPAEVIRAMDEISDTVCSVVDSAELCRHTHPDREFVEEASKAIMRINEYLHYLNTNHTLYAAVMKAEQEEHLLSKEAHRAAHHLRVDFEKGGIHLSTEKLDRVNQLNMDVFQLAREFGDNITADPGHVDVFPQSRIPKHIHYLLTPISRATSEPNTESVRSCNDMKEKGFRITTDPRTLVSVLQWVPNDEVRKMAYMQGNSVPHANLEVLDKLIAARHELAQLMGHYSYSEFILKQNLASSPEVVMSFLRDMSQMIRPKADEEFEAIRNFKSAKLGQADVGLEPWDEAYYTAMMKSSAHNLDSSVVASYFPLPQCIEGLKVLVKSLFGATFHHVPMAPGESWHPDVLKLSLHHPEEGDLGYLYLDLYSRKGKYPGCANFAIRGGRRISEREYQLPMVALVCNFSGSRSSSTVRLNHWEVETLFHEFGHALHSLLSRTDYQHFSGTRVVLDFAETPSNLFEYYAWDYRVLRTFAKHYSTGEPIPEKLVKSMQGARDMFAATELQRQTFYALVDQTLFGQQPASPSDTSTVVADLKRQYTSWKHVEGTHWQIRFTHLLNYGANYYSYLYARCFAATIWQNICQDDPLSLTTGVALRTKLLQHGGAKDPAEMLNDLVGEGILRYTNGGIVPDMTSFLEELHLMEANRGKF</sequence>
<comment type="subcellular location">
    <subcellularLocation>
        <location evidence="1">Mitochondrion</location>
    </subcellularLocation>
</comment>
<evidence type="ECO:0000256" key="1">
    <source>
        <dbReference type="ARBA" id="ARBA00004173"/>
    </source>
</evidence>
<keyword evidence="14" id="KW-1185">Reference proteome</keyword>
<dbReference type="InterPro" id="IPR045090">
    <property type="entry name" value="Pept_M3A_M3B"/>
</dbReference>
<reference evidence="13" key="1">
    <citation type="submission" date="2022-02" db="EMBL/GenBank/DDBJ databases">
        <authorList>
            <person name="Henning P.M."/>
            <person name="McCubbin A.G."/>
            <person name="Shore J.S."/>
        </authorList>
    </citation>
    <scope>NUCLEOTIDE SEQUENCE</scope>
    <source>
        <strain evidence="13">F60SS</strain>
        <tissue evidence="13">Leaves</tissue>
    </source>
</reference>
<feature type="region of interest" description="Disordered" evidence="11">
    <location>
        <begin position="30"/>
        <end position="50"/>
    </location>
</feature>
<keyword evidence="4 10" id="KW-0479">Metal-binding</keyword>
<evidence type="ECO:0000256" key="3">
    <source>
        <dbReference type="ARBA" id="ARBA00022670"/>
    </source>
</evidence>
<keyword evidence="6 10" id="KW-0862">Zinc</keyword>
<keyword evidence="8 10" id="KW-0482">Metalloprotease</keyword>
<proteinExistence type="inferred from homology"/>
<dbReference type="EMBL" id="JAKUCV010006183">
    <property type="protein sequence ID" value="KAJ4828412.1"/>
    <property type="molecule type" value="Genomic_DNA"/>
</dbReference>
<comment type="similarity">
    <text evidence="2 10">Belongs to the peptidase M3 family.</text>
</comment>
<keyword evidence="7" id="KW-0809">Transit peptide</keyword>
<keyword evidence="3 10" id="KW-0645">Protease</keyword>
<evidence type="ECO:0000256" key="6">
    <source>
        <dbReference type="ARBA" id="ARBA00022833"/>
    </source>
</evidence>
<evidence type="ECO:0000313" key="13">
    <source>
        <dbReference type="EMBL" id="KAJ4828412.1"/>
    </source>
</evidence>
<dbReference type="InterPro" id="IPR001567">
    <property type="entry name" value="Pept_M3A_M3B_dom"/>
</dbReference>
<evidence type="ECO:0000256" key="4">
    <source>
        <dbReference type="ARBA" id="ARBA00022723"/>
    </source>
</evidence>
<keyword evidence="5 10" id="KW-0378">Hydrolase</keyword>
<dbReference type="Pfam" id="PF01432">
    <property type="entry name" value="Peptidase_M3"/>
    <property type="match status" value="1"/>
</dbReference>
<dbReference type="GO" id="GO:0004222">
    <property type="term" value="F:metalloendopeptidase activity"/>
    <property type="evidence" value="ECO:0007669"/>
    <property type="project" value="InterPro"/>
</dbReference>
<dbReference type="PANTHER" id="PTHR11804">
    <property type="entry name" value="PROTEASE M3 THIMET OLIGOPEPTIDASE-RELATED"/>
    <property type="match status" value="1"/>
</dbReference>
<comment type="cofactor">
    <cofactor evidence="10">
        <name>Zn(2+)</name>
        <dbReference type="ChEBI" id="CHEBI:29105"/>
    </cofactor>
    <text evidence="10">Binds 1 zinc ion.</text>
</comment>
<evidence type="ECO:0000256" key="9">
    <source>
        <dbReference type="ARBA" id="ARBA00023128"/>
    </source>
</evidence>
<reference evidence="13" key="2">
    <citation type="journal article" date="2023" name="Plants (Basel)">
        <title>Annotation of the Turnera subulata (Passifloraceae) Draft Genome Reveals the S-Locus Evolved after the Divergence of Turneroideae from Passifloroideae in a Stepwise Manner.</title>
        <authorList>
            <person name="Henning P.M."/>
            <person name="Roalson E.H."/>
            <person name="Mir W."/>
            <person name="McCubbin A.G."/>
            <person name="Shore J.S."/>
        </authorList>
    </citation>
    <scope>NUCLEOTIDE SEQUENCE</scope>
    <source>
        <strain evidence="13">F60SS</strain>
    </source>
</reference>
<dbReference type="InterPro" id="IPR033851">
    <property type="entry name" value="M3A_MIP"/>
</dbReference>
<protein>
    <submittedName>
        <fullName evidence="13">Mitochondrial intermediate peptidase</fullName>
    </submittedName>
</protein>
<dbReference type="CDD" id="cd06457">
    <property type="entry name" value="M3A_MIP"/>
    <property type="match status" value="1"/>
</dbReference>
<dbReference type="InterPro" id="IPR024079">
    <property type="entry name" value="MetalloPept_cat_dom_sf"/>
</dbReference>
<accession>A0A9Q0FDL1</accession>
<organism evidence="13 14">
    <name type="scientific">Turnera subulata</name>
    <dbReference type="NCBI Taxonomy" id="218843"/>
    <lineage>
        <taxon>Eukaryota</taxon>
        <taxon>Viridiplantae</taxon>
        <taxon>Streptophyta</taxon>
        <taxon>Embryophyta</taxon>
        <taxon>Tracheophyta</taxon>
        <taxon>Spermatophyta</taxon>
        <taxon>Magnoliopsida</taxon>
        <taxon>eudicotyledons</taxon>
        <taxon>Gunneridae</taxon>
        <taxon>Pentapetalae</taxon>
        <taxon>rosids</taxon>
        <taxon>fabids</taxon>
        <taxon>Malpighiales</taxon>
        <taxon>Passifloraceae</taxon>
        <taxon>Turnera</taxon>
    </lineage>
</organism>
<evidence type="ECO:0000256" key="2">
    <source>
        <dbReference type="ARBA" id="ARBA00006040"/>
    </source>
</evidence>
<keyword evidence="9" id="KW-0496">Mitochondrion</keyword>
<dbReference type="GO" id="GO:0006518">
    <property type="term" value="P:peptide metabolic process"/>
    <property type="evidence" value="ECO:0007669"/>
    <property type="project" value="TreeGrafter"/>
</dbReference>
<dbReference type="Gene3D" id="1.10.1370.10">
    <property type="entry name" value="Neurolysin, domain 3"/>
    <property type="match status" value="1"/>
</dbReference>
<evidence type="ECO:0000259" key="12">
    <source>
        <dbReference type="Pfam" id="PF01432"/>
    </source>
</evidence>
<dbReference type="GO" id="GO:0046872">
    <property type="term" value="F:metal ion binding"/>
    <property type="evidence" value="ECO:0007669"/>
    <property type="project" value="UniProtKB-UniRule"/>
</dbReference>
<evidence type="ECO:0000256" key="7">
    <source>
        <dbReference type="ARBA" id="ARBA00022946"/>
    </source>
</evidence>
<evidence type="ECO:0000256" key="10">
    <source>
        <dbReference type="RuleBase" id="RU003435"/>
    </source>
</evidence>
<gene>
    <name evidence="13" type="primary">OCT1</name>
    <name evidence="13" type="ORF">Tsubulata_022864</name>
</gene>
<dbReference type="OrthoDB" id="17530at2759"/>
<dbReference type="GO" id="GO:0005739">
    <property type="term" value="C:mitochondrion"/>
    <property type="evidence" value="ECO:0007669"/>
    <property type="project" value="UniProtKB-SubCell"/>
</dbReference>
<dbReference type="PANTHER" id="PTHR11804:SF79">
    <property type="entry name" value="MITOCHONDRIAL INTERMEDIATE PEPTIDASE"/>
    <property type="match status" value="1"/>
</dbReference>
<evidence type="ECO:0000256" key="5">
    <source>
        <dbReference type="ARBA" id="ARBA00022801"/>
    </source>
</evidence>
<dbReference type="InterPro" id="IPR024077">
    <property type="entry name" value="Neurolysin/TOP_dom2"/>
</dbReference>
<dbReference type="AlphaFoldDB" id="A0A9Q0FDL1"/>
<dbReference type="Proteomes" id="UP001141552">
    <property type="component" value="Unassembled WGS sequence"/>
</dbReference>
<dbReference type="Gene3D" id="3.40.390.10">
    <property type="entry name" value="Collagenase (Catalytic Domain)"/>
    <property type="match status" value="1"/>
</dbReference>
<feature type="compositionally biased region" description="Pro residues" evidence="11">
    <location>
        <begin position="34"/>
        <end position="49"/>
    </location>
</feature>
<name>A0A9Q0FDL1_9ROSI</name>
<feature type="domain" description="Peptidase M3A/M3B catalytic" evidence="12">
    <location>
        <begin position="314"/>
        <end position="745"/>
    </location>
</feature>
<comment type="caution">
    <text evidence="13">The sequence shown here is derived from an EMBL/GenBank/DDBJ whole genome shotgun (WGS) entry which is preliminary data.</text>
</comment>
<evidence type="ECO:0000256" key="8">
    <source>
        <dbReference type="ARBA" id="ARBA00023049"/>
    </source>
</evidence>
<dbReference type="GO" id="GO:0006508">
    <property type="term" value="P:proteolysis"/>
    <property type="evidence" value="ECO:0007669"/>
    <property type="project" value="UniProtKB-KW"/>
</dbReference>
<dbReference type="SUPFAM" id="SSF55486">
    <property type="entry name" value="Metalloproteases ('zincins'), catalytic domain"/>
    <property type="match status" value="1"/>
</dbReference>
<evidence type="ECO:0000256" key="11">
    <source>
        <dbReference type="SAM" id="MobiDB-lite"/>
    </source>
</evidence>
<evidence type="ECO:0000313" key="14">
    <source>
        <dbReference type="Proteomes" id="UP001141552"/>
    </source>
</evidence>
<dbReference type="FunFam" id="3.40.390.10:FF:000019">
    <property type="entry name" value="Mitochondrial intermediate peptidase, mitochondrial"/>
    <property type="match status" value="1"/>
</dbReference>